<accession>A0A7K1UDU8</accession>
<feature type="compositionally biased region" description="Pro residues" evidence="1">
    <location>
        <begin position="94"/>
        <end position="103"/>
    </location>
</feature>
<feature type="domain" description="Conjugative transposon TraM C-terminal" evidence="3">
    <location>
        <begin position="199"/>
        <end position="338"/>
    </location>
</feature>
<evidence type="ECO:0000259" key="3">
    <source>
        <dbReference type="Pfam" id="PF12508"/>
    </source>
</evidence>
<feature type="compositionally biased region" description="Low complexity" evidence="1">
    <location>
        <begin position="77"/>
        <end position="88"/>
    </location>
</feature>
<keyword evidence="2" id="KW-0472">Membrane</keyword>
<dbReference type="EMBL" id="WRXN01000028">
    <property type="protein sequence ID" value="MVT12513.1"/>
    <property type="molecule type" value="Genomic_DNA"/>
</dbReference>
<reference evidence="4 5" key="1">
    <citation type="submission" date="2019-12" db="EMBL/GenBank/DDBJ databases">
        <title>Chitinophaga sp. strain ysch24 (GDMCC 1.1355), whole genome shotgun sequence.</title>
        <authorList>
            <person name="Zhang X."/>
        </authorList>
    </citation>
    <scope>NUCLEOTIDE SEQUENCE [LARGE SCALE GENOMIC DNA]</scope>
    <source>
        <strain evidence="5">ysch24</strain>
    </source>
</reference>
<evidence type="ECO:0000256" key="2">
    <source>
        <dbReference type="SAM" id="Phobius"/>
    </source>
</evidence>
<dbReference type="Pfam" id="PF12508">
    <property type="entry name" value="Transposon_TraM"/>
    <property type="match status" value="1"/>
</dbReference>
<organism evidence="4 5">
    <name type="scientific">Chitinophaga tropicalis</name>
    <dbReference type="NCBI Taxonomy" id="2683588"/>
    <lineage>
        <taxon>Bacteria</taxon>
        <taxon>Pseudomonadati</taxon>
        <taxon>Bacteroidota</taxon>
        <taxon>Chitinophagia</taxon>
        <taxon>Chitinophagales</taxon>
        <taxon>Chitinophagaceae</taxon>
        <taxon>Chitinophaga</taxon>
    </lineage>
</organism>
<proteinExistence type="predicted"/>
<evidence type="ECO:0000313" key="5">
    <source>
        <dbReference type="Proteomes" id="UP000461730"/>
    </source>
</evidence>
<feature type="transmembrane region" description="Helical" evidence="2">
    <location>
        <begin position="6"/>
        <end position="25"/>
    </location>
</feature>
<dbReference type="RefSeq" id="WP_157309929.1">
    <property type="nucleotide sequence ID" value="NZ_WRXN01000028.1"/>
</dbReference>
<keyword evidence="2" id="KW-0812">Transmembrane</keyword>
<evidence type="ECO:0000313" key="4">
    <source>
        <dbReference type="EMBL" id="MVT12513.1"/>
    </source>
</evidence>
<feature type="region of interest" description="Disordered" evidence="1">
    <location>
        <begin position="63"/>
        <end position="109"/>
    </location>
</feature>
<dbReference type="Proteomes" id="UP000461730">
    <property type="component" value="Unassembled WGS sequence"/>
</dbReference>
<gene>
    <name evidence="4" type="primary">traM</name>
    <name evidence="4" type="ORF">GO493_29950</name>
</gene>
<keyword evidence="5" id="KW-1185">Reference proteome</keyword>
<keyword evidence="2" id="KW-1133">Transmembrane helix</keyword>
<dbReference type="InterPro" id="IPR055407">
    <property type="entry name" value="TraM_C"/>
</dbReference>
<comment type="caution">
    <text evidence="4">The sequence shown here is derived from an EMBL/GenBank/DDBJ whole genome shotgun (WGS) entry which is preliminary data.</text>
</comment>
<evidence type="ECO:0000256" key="1">
    <source>
        <dbReference type="SAM" id="MobiDB-lite"/>
    </source>
</evidence>
<sequence length="341" mass="35564">MNRTQVIILATIGLMIIAVIFGFIYSGKKKGARSHIQTEDGAMTEVPEKYTYKDLMASTGNRNFAEEAPPAPAGSVTDPPALDAPATAGKVDPPAAPTAPPAATPVETPEISTALQEIKQTRERIRGGTAAGVSSNEKAVEQEDETIRQIVASHNSTAPVRNNQEQPAPAPAPRPAGFNTLDFGEKAAPAGIATSSPVIKGVILNDIEVATGAAVRIMLLDNTTINGVAVRKNQMVTGVTNIGENRVQIHVAGTALNNQLTASNFSAYGLDGMEGLRIEGSKGEETRQAAKDELETNIDQVAGAGILGGVVRVVKTVTGGSRGKATVKIPAGYKITLKQTR</sequence>
<feature type="region of interest" description="Disordered" evidence="1">
    <location>
        <begin position="124"/>
        <end position="144"/>
    </location>
</feature>
<protein>
    <submittedName>
        <fullName evidence="4">Conjugative transposon protein TraM</fullName>
    </submittedName>
</protein>
<dbReference type="AlphaFoldDB" id="A0A7K1UDU8"/>
<name>A0A7K1UDU8_9BACT</name>